<organism evidence="1 2">
    <name type="scientific">Cichlidogyrus casuarinus</name>
    <dbReference type="NCBI Taxonomy" id="1844966"/>
    <lineage>
        <taxon>Eukaryota</taxon>
        <taxon>Metazoa</taxon>
        <taxon>Spiralia</taxon>
        <taxon>Lophotrochozoa</taxon>
        <taxon>Platyhelminthes</taxon>
        <taxon>Monogenea</taxon>
        <taxon>Monopisthocotylea</taxon>
        <taxon>Dactylogyridea</taxon>
        <taxon>Ancyrocephalidae</taxon>
        <taxon>Cichlidogyrus</taxon>
    </lineage>
</organism>
<comment type="caution">
    <text evidence="1">The sequence shown here is derived from an EMBL/GenBank/DDBJ whole genome shotgun (WGS) entry which is preliminary data.</text>
</comment>
<dbReference type="AlphaFoldDB" id="A0ABD2PUX5"/>
<evidence type="ECO:0000313" key="2">
    <source>
        <dbReference type="Proteomes" id="UP001626550"/>
    </source>
</evidence>
<gene>
    <name evidence="1" type="ORF">Ciccas_011166</name>
</gene>
<proteinExistence type="predicted"/>
<sequence length="302" mass="34116">MNRSKQVITGHTPLKRAFRTITFKHCLHLPIPLHWMDYNNSGGSLPQDLKLKLDLKECLMQPEQPSSWGHLFKNRNVIATAEINLNSQMWKFFQRREILSIDHNDESKQEFKKDLQKNDCSKLLFAKPLIPKSVKEKSLFCVGQLNVAIKIKSSLNQLSLRLINAEIHSMPKGIKQVFARCTLLTNYTIIRSFDTDKSINTAVSFSEIQFKLDNTTQVSMRPDSALKDGLSNNGSVEDSFPGLTDMCLVLVLMAKVKPHTPSVPLGRCVIGAPTLAYGSGLNHWIEACKRDNELVRAAHSLF</sequence>
<reference evidence="1 2" key="1">
    <citation type="submission" date="2024-11" db="EMBL/GenBank/DDBJ databases">
        <title>Adaptive evolution of stress response genes in parasites aligns with host niche diversity.</title>
        <authorList>
            <person name="Hahn C."/>
            <person name="Resl P."/>
        </authorList>
    </citation>
    <scope>NUCLEOTIDE SEQUENCE [LARGE SCALE GENOMIC DNA]</scope>
    <source>
        <strain evidence="1">EGGRZ-B1_66</strain>
        <tissue evidence="1">Body</tissue>
    </source>
</reference>
<protein>
    <submittedName>
        <fullName evidence="1">Uncharacterized protein</fullName>
    </submittedName>
</protein>
<accession>A0ABD2PUX5</accession>
<dbReference type="EMBL" id="JBJKFK010003097">
    <property type="protein sequence ID" value="KAL3310271.1"/>
    <property type="molecule type" value="Genomic_DNA"/>
</dbReference>
<dbReference type="Proteomes" id="UP001626550">
    <property type="component" value="Unassembled WGS sequence"/>
</dbReference>
<name>A0ABD2PUX5_9PLAT</name>
<evidence type="ECO:0000313" key="1">
    <source>
        <dbReference type="EMBL" id="KAL3310271.1"/>
    </source>
</evidence>
<keyword evidence="2" id="KW-1185">Reference proteome</keyword>